<comment type="caution">
    <text evidence="2">The sequence shown here is derived from an EMBL/GenBank/DDBJ whole genome shotgun (WGS) entry which is preliminary data.</text>
</comment>
<feature type="domain" description="UspA" evidence="1">
    <location>
        <begin position="1"/>
        <end position="139"/>
    </location>
</feature>
<evidence type="ECO:0000313" key="2">
    <source>
        <dbReference type="EMBL" id="MEA5446667.1"/>
    </source>
</evidence>
<organism evidence="2 3">
    <name type="scientific">Natronospira elongata</name>
    <dbReference type="NCBI Taxonomy" id="3110268"/>
    <lineage>
        <taxon>Bacteria</taxon>
        <taxon>Pseudomonadati</taxon>
        <taxon>Pseudomonadota</taxon>
        <taxon>Gammaproteobacteria</taxon>
        <taxon>Natronospirales</taxon>
        <taxon>Natronospiraceae</taxon>
        <taxon>Natronospira</taxon>
    </lineage>
</organism>
<name>A0AAP6MMX7_9GAMM</name>
<evidence type="ECO:0000259" key="1">
    <source>
        <dbReference type="Pfam" id="PF00582"/>
    </source>
</evidence>
<dbReference type="Proteomes" id="UP001302316">
    <property type="component" value="Unassembled WGS sequence"/>
</dbReference>
<dbReference type="AlphaFoldDB" id="A0AAP6MMX7"/>
<dbReference type="Gene3D" id="3.40.50.620">
    <property type="entry name" value="HUPs"/>
    <property type="match status" value="1"/>
</dbReference>
<dbReference type="InterPro" id="IPR014729">
    <property type="entry name" value="Rossmann-like_a/b/a_fold"/>
</dbReference>
<keyword evidence="3" id="KW-1185">Reference proteome</keyword>
<gene>
    <name evidence="2" type="ORF">VCB98_12645</name>
</gene>
<dbReference type="Pfam" id="PF00582">
    <property type="entry name" value="Usp"/>
    <property type="match status" value="1"/>
</dbReference>
<dbReference type="InterPro" id="IPR006016">
    <property type="entry name" value="UspA"/>
</dbReference>
<protein>
    <submittedName>
        <fullName evidence="2">Universal stress protein</fullName>
    </submittedName>
</protein>
<dbReference type="EMBL" id="JAYGII010000046">
    <property type="protein sequence ID" value="MEA5446667.1"/>
    <property type="molecule type" value="Genomic_DNA"/>
</dbReference>
<dbReference type="RefSeq" id="WP_346053098.1">
    <property type="nucleotide sequence ID" value="NZ_JAYGII010000046.1"/>
</dbReference>
<proteinExistence type="predicted"/>
<evidence type="ECO:0000313" key="3">
    <source>
        <dbReference type="Proteomes" id="UP001302316"/>
    </source>
</evidence>
<reference evidence="2 3" key="1">
    <citation type="submission" date="2023-12" db="EMBL/GenBank/DDBJ databases">
        <title>Whole-genome sequencing of halo(alkali)philic microorganisms from hypersaline lakes.</title>
        <authorList>
            <person name="Sorokin D.Y."/>
            <person name="Merkel A.Y."/>
            <person name="Messina E."/>
            <person name="Yakimov M."/>
        </authorList>
    </citation>
    <scope>NUCLEOTIDE SEQUENCE [LARGE SCALE GENOMIC DNA]</scope>
    <source>
        <strain evidence="2 3">AB-CW1</strain>
    </source>
</reference>
<dbReference type="SUPFAM" id="SSF52402">
    <property type="entry name" value="Adenine nucleotide alpha hydrolases-like"/>
    <property type="match status" value="1"/>
</dbReference>
<dbReference type="CDD" id="cd00293">
    <property type="entry name" value="USP-like"/>
    <property type="match status" value="1"/>
</dbReference>
<sequence>MFRSILVGVYPEHDDEADACIRMAMRLLEEGGKLVLVSVVDRPEGPTFFPALENEEEIKAAVQHLERALTVLVRKQVPLGIDVDSIVRVGQPGKRLVAESGERQSDLVIVFEHEHLWPLSRDTVNYLLSHAGCPVLVLPQQTHV</sequence>
<accession>A0AAP6MMX7</accession>